<accession>I0ESP6</accession>
<dbReference type="PATRIC" id="fig|1163745.3.peg.1012"/>
<sequence>MVSNPKIGTFTSKSIGDYISLKDTIFLKNTQQLERHPLRKSANYFIEIKPPLYQKPFVKSIFASFRYNPKKLKSYKIGGMKTFKQLLFIVIVAIIIGSGCAGSKKKKNEYNKPAIFWYQGILREILFANLETADNYYSSLQSEHINSPLVPEAMLALGQAHMKKKEYVLASFYFDEYIKRFGTEKNVDYLTFLKLQSHYYAFKNHSKDQEFISNAIGSLGDFIEKYPNSRYRPYVEYMQIKFILGQNELNRAIANVYKKRHKPEGVKRYLERVDETLEKETKPKPSHMPWYVFIFDW</sequence>
<feature type="domain" description="Outer membrane lipoprotein BamD-like" evidence="5">
    <location>
        <begin position="122"/>
        <end position="265"/>
    </location>
</feature>
<evidence type="ECO:0000313" key="6">
    <source>
        <dbReference type="EMBL" id="AFI05965.1"/>
    </source>
</evidence>
<evidence type="ECO:0000313" key="7">
    <source>
        <dbReference type="Proteomes" id="UP000005013"/>
    </source>
</evidence>
<keyword evidence="6" id="KW-0449">Lipoprotein</keyword>
<keyword evidence="1" id="KW-0732">Signal</keyword>
<dbReference type="InterPro" id="IPR039565">
    <property type="entry name" value="BamD-like"/>
</dbReference>
<dbReference type="InterPro" id="IPR011990">
    <property type="entry name" value="TPR-like_helical_dom_sf"/>
</dbReference>
<dbReference type="Gene3D" id="1.25.40.10">
    <property type="entry name" value="Tetratricopeptide repeat domain"/>
    <property type="match status" value="1"/>
</dbReference>
<evidence type="ECO:0000256" key="3">
    <source>
        <dbReference type="ARBA" id="ARBA00023237"/>
    </source>
</evidence>
<evidence type="ECO:0000256" key="1">
    <source>
        <dbReference type="ARBA" id="ARBA00022729"/>
    </source>
</evidence>
<dbReference type="InterPro" id="IPR017689">
    <property type="entry name" value="BamD"/>
</dbReference>
<dbReference type="NCBIfam" id="TIGR03302">
    <property type="entry name" value="OM_YfiO"/>
    <property type="match status" value="1"/>
</dbReference>
<proteinExistence type="inferred from homology"/>
<dbReference type="KEGG" id="hcm:HCD_04805"/>
<dbReference type="FunFam" id="1.25.40.10:FF:000270">
    <property type="entry name" value="Outer membrane protein assembly factor BamD"/>
    <property type="match status" value="1"/>
</dbReference>
<dbReference type="Pfam" id="PF13525">
    <property type="entry name" value="YfiO"/>
    <property type="match status" value="1"/>
</dbReference>
<feature type="transmembrane region" description="Helical" evidence="4">
    <location>
        <begin position="83"/>
        <end position="102"/>
    </location>
</feature>
<evidence type="ECO:0000259" key="5">
    <source>
        <dbReference type="Pfam" id="PF13525"/>
    </source>
</evidence>
<protein>
    <submittedName>
        <fullName evidence="6">Putative lipoprotein</fullName>
    </submittedName>
</protein>
<dbReference type="AlphaFoldDB" id="I0ESP6"/>
<organism evidence="6 7">
    <name type="scientific">Helicobacter cetorum (strain ATCC BAA-540 / CCUG 52418 / MIT 99-5656)</name>
    <dbReference type="NCBI Taxonomy" id="1163745"/>
    <lineage>
        <taxon>Bacteria</taxon>
        <taxon>Pseudomonadati</taxon>
        <taxon>Campylobacterota</taxon>
        <taxon>Epsilonproteobacteria</taxon>
        <taxon>Campylobacterales</taxon>
        <taxon>Helicobacteraceae</taxon>
        <taxon>Helicobacter</taxon>
    </lineage>
</organism>
<dbReference type="HAMAP" id="MF_00922">
    <property type="entry name" value="OM_assembly_BamD"/>
    <property type="match status" value="1"/>
</dbReference>
<keyword evidence="4" id="KW-1133">Transmembrane helix</keyword>
<dbReference type="HOGENOM" id="CLU_081544_0_0_7"/>
<gene>
    <name evidence="6" type="ordered locus">HCD_04805</name>
</gene>
<dbReference type="Proteomes" id="UP000005013">
    <property type="component" value="Chromosome"/>
</dbReference>
<dbReference type="STRING" id="1163745.HCD_04805"/>
<name>I0ESP6_HELCM</name>
<evidence type="ECO:0000256" key="2">
    <source>
        <dbReference type="ARBA" id="ARBA00023136"/>
    </source>
</evidence>
<keyword evidence="4" id="KW-0812">Transmembrane</keyword>
<keyword evidence="7" id="KW-1185">Reference proteome</keyword>
<keyword evidence="2 4" id="KW-0472">Membrane</keyword>
<reference evidence="6 7" key="1">
    <citation type="journal article" date="2013" name="PLoS ONE">
        <title>Sequence Divergence and Conservation in Genomes ofHelicobacter cetorum Strains from a Dolphin and a Whale.</title>
        <authorList>
            <person name="Kersulyte D."/>
            <person name="Rossi M."/>
            <person name="Berg D.E."/>
        </authorList>
    </citation>
    <scope>NUCLEOTIDE SEQUENCE [LARGE SCALE GENOMIC DNA]</scope>
    <source>
        <strain evidence="6 7">MIT 99-5656</strain>
    </source>
</reference>
<keyword evidence="3" id="KW-0998">Cell outer membrane</keyword>
<evidence type="ECO:0000256" key="4">
    <source>
        <dbReference type="SAM" id="Phobius"/>
    </source>
</evidence>
<dbReference type="eggNOG" id="COG4105">
    <property type="taxonomic scope" value="Bacteria"/>
</dbReference>
<dbReference type="EMBL" id="CP003481">
    <property type="protein sequence ID" value="AFI05965.1"/>
    <property type="molecule type" value="Genomic_DNA"/>
</dbReference>